<evidence type="ECO:0000313" key="2">
    <source>
        <dbReference type="Proteomes" id="UP001222027"/>
    </source>
</evidence>
<dbReference type="EMBL" id="JAQQAF010000007">
    <property type="protein sequence ID" value="KAJ8470107.1"/>
    <property type="molecule type" value="Genomic_DNA"/>
</dbReference>
<reference evidence="1 2" key="1">
    <citation type="submission" date="2022-12" db="EMBL/GenBank/DDBJ databases">
        <title>Chromosome-scale assembly of the Ensete ventricosum genome.</title>
        <authorList>
            <person name="Dussert Y."/>
            <person name="Stocks J."/>
            <person name="Wendawek A."/>
            <person name="Woldeyes F."/>
            <person name="Nichols R.A."/>
            <person name="Borrell J.S."/>
        </authorList>
    </citation>
    <scope>NUCLEOTIDE SEQUENCE [LARGE SCALE GENOMIC DNA]</scope>
    <source>
        <strain evidence="2">cv. Maze</strain>
        <tissue evidence="1">Seeds</tissue>
    </source>
</reference>
<sequence length="96" mass="10634">MKSSTGRIFALIDPLLAIYIYIERSDQIRSDEIHQLDTAEGLVVGAVIAAPQSGYTPELAGWIPLLWDYWHLDCFTVAAASAAGKKVQQQEKQESK</sequence>
<evidence type="ECO:0000313" key="1">
    <source>
        <dbReference type="EMBL" id="KAJ8470107.1"/>
    </source>
</evidence>
<gene>
    <name evidence="1" type="ORF">OPV22_024450</name>
</gene>
<accession>A0AAV8Q529</accession>
<organism evidence="1 2">
    <name type="scientific">Ensete ventricosum</name>
    <name type="common">Abyssinian banana</name>
    <name type="synonym">Musa ensete</name>
    <dbReference type="NCBI Taxonomy" id="4639"/>
    <lineage>
        <taxon>Eukaryota</taxon>
        <taxon>Viridiplantae</taxon>
        <taxon>Streptophyta</taxon>
        <taxon>Embryophyta</taxon>
        <taxon>Tracheophyta</taxon>
        <taxon>Spermatophyta</taxon>
        <taxon>Magnoliopsida</taxon>
        <taxon>Liliopsida</taxon>
        <taxon>Zingiberales</taxon>
        <taxon>Musaceae</taxon>
        <taxon>Ensete</taxon>
    </lineage>
</organism>
<proteinExistence type="predicted"/>
<dbReference type="AlphaFoldDB" id="A0AAV8Q529"/>
<keyword evidence="2" id="KW-1185">Reference proteome</keyword>
<comment type="caution">
    <text evidence="1">The sequence shown here is derived from an EMBL/GenBank/DDBJ whole genome shotgun (WGS) entry which is preliminary data.</text>
</comment>
<protein>
    <submittedName>
        <fullName evidence="1">Uncharacterized protein</fullName>
    </submittedName>
</protein>
<dbReference type="Proteomes" id="UP001222027">
    <property type="component" value="Unassembled WGS sequence"/>
</dbReference>
<name>A0AAV8Q529_ENSVE</name>